<evidence type="ECO:0000256" key="4">
    <source>
        <dbReference type="ARBA" id="ARBA00022741"/>
    </source>
</evidence>
<dbReference type="EMBL" id="BMNL01000003">
    <property type="protein sequence ID" value="GGP21494.1"/>
    <property type="molecule type" value="Genomic_DNA"/>
</dbReference>
<keyword evidence="4" id="KW-0547">Nucleotide-binding</keyword>
<dbReference type="GO" id="GO:0051734">
    <property type="term" value="F:ATP-dependent polynucleotide 5'-hydroxyl-kinase activity"/>
    <property type="evidence" value="ECO:0007669"/>
    <property type="project" value="UniProtKB-EC"/>
</dbReference>
<comment type="catalytic activity">
    <reaction evidence="9">
        <text>a 5'-end dephospho-2'-deoxyribonucleoside-DNA + ATP = a 5'-end 5'-phospho-2'-deoxyribonucleoside-DNA + ADP + H(+)</text>
        <dbReference type="Rhea" id="RHEA:15669"/>
        <dbReference type="Rhea" id="RHEA-COMP:13180"/>
        <dbReference type="Rhea" id="RHEA-COMP:13184"/>
        <dbReference type="ChEBI" id="CHEBI:15378"/>
        <dbReference type="ChEBI" id="CHEBI:30616"/>
        <dbReference type="ChEBI" id="CHEBI:136412"/>
        <dbReference type="ChEBI" id="CHEBI:136416"/>
        <dbReference type="ChEBI" id="CHEBI:456216"/>
        <dbReference type="EC" id="2.7.1.78"/>
    </reaction>
</comment>
<reference evidence="11" key="1">
    <citation type="journal article" date="2014" name="Int. J. Syst. Evol. Microbiol.">
        <title>Complete genome sequence of Corynebacterium casei LMG S-19264T (=DSM 44701T), isolated from a smear-ripened cheese.</title>
        <authorList>
            <consortium name="US DOE Joint Genome Institute (JGI-PGF)"/>
            <person name="Walter F."/>
            <person name="Albersmeier A."/>
            <person name="Kalinowski J."/>
            <person name="Ruckert C."/>
        </authorList>
    </citation>
    <scope>NUCLEOTIDE SEQUENCE</scope>
    <source>
        <strain evidence="11">JCM 10088</strain>
    </source>
</reference>
<evidence type="ECO:0000259" key="10">
    <source>
        <dbReference type="Pfam" id="PF16575"/>
    </source>
</evidence>
<dbReference type="EC" id="2.7.1.78" evidence="2"/>
<organism evidence="11 12">
    <name type="scientific">Thermocladium modestius</name>
    <dbReference type="NCBI Taxonomy" id="62609"/>
    <lineage>
        <taxon>Archaea</taxon>
        <taxon>Thermoproteota</taxon>
        <taxon>Thermoprotei</taxon>
        <taxon>Thermoproteales</taxon>
        <taxon>Thermoproteaceae</taxon>
        <taxon>Thermocladium</taxon>
    </lineage>
</organism>
<keyword evidence="5" id="KW-0418">Kinase</keyword>
<protein>
    <recommendedName>
        <fullName evidence="2">polynucleotide 5'-hydroxyl-kinase</fullName>
        <ecNumber evidence="2">2.7.1.78</ecNumber>
    </recommendedName>
</protein>
<dbReference type="Gene3D" id="3.40.50.300">
    <property type="entry name" value="P-loop containing nucleotide triphosphate hydrolases"/>
    <property type="match status" value="1"/>
</dbReference>
<dbReference type="PANTHER" id="PTHR12755">
    <property type="entry name" value="CLEAVAGE/POLYADENYLATION FACTOR IA SUBUNIT CLP1P"/>
    <property type="match status" value="1"/>
</dbReference>
<evidence type="ECO:0000256" key="2">
    <source>
        <dbReference type="ARBA" id="ARBA00012157"/>
    </source>
</evidence>
<dbReference type="SUPFAM" id="SSF52540">
    <property type="entry name" value="P-loop containing nucleoside triphosphate hydrolases"/>
    <property type="match status" value="1"/>
</dbReference>
<evidence type="ECO:0000256" key="3">
    <source>
        <dbReference type="ARBA" id="ARBA00022679"/>
    </source>
</evidence>
<dbReference type="Pfam" id="PF16575">
    <property type="entry name" value="CLP1_P"/>
    <property type="match status" value="1"/>
</dbReference>
<sequence>MAASLKNAHRRKDVDAVNLGPGSTVRIEGPASVKVLRGTVYVLGTTYGAGSKLTILRTKKVVVKSMDESQLEVVLGPEGRIEPAQGEEGIEAWGEAAGAVARSNRRVVVLGMMDVGKTTFTIMVANKAIAAGRTVGVIDADPGQNDLGPPTTIACTKTSEPITHLSMLPPLKMVFLRTTSLEHTWREAIDGVAKLADYLESEGTDLEVINTDGWITEPTAIQYKLQMLERLGPDAVVLIQKEGEAADLLSAVKGSGLNVIQLPAPPLSVKTREERRLHREMGYGKYLMPARTATINLLEKPIINVPIGRGVPLDAGLRALVARYLGMPIAYGEQVGKRAIMTSPAVKELVVKALPGVEVAILPMNWEEGLLAALEDGEGYLVSLAMIKKIYYGSSRAVLVMPSRVEELRAIDHIRLGMIRLGDNYEEKEKVHYINKLERILSGSDEEKRG</sequence>
<dbReference type="GO" id="GO:0006396">
    <property type="term" value="P:RNA processing"/>
    <property type="evidence" value="ECO:0007669"/>
    <property type="project" value="InterPro"/>
</dbReference>
<comment type="caution">
    <text evidence="11">The sequence shown here is derived from an EMBL/GenBank/DDBJ whole genome shotgun (WGS) entry which is preliminary data.</text>
</comment>
<comment type="function">
    <text evidence="7">Polynucleotide kinase that can phosphorylate the 5'-hydroxyl groups of both single-stranded RNA (ssRNA) and single-stranded DNA (ssDNA). Exhibits a strong preference for ssRNA.</text>
</comment>
<dbReference type="AlphaFoldDB" id="A0A830GW51"/>
<dbReference type="InterPro" id="IPR032319">
    <property type="entry name" value="CLP1_P"/>
</dbReference>
<evidence type="ECO:0000256" key="7">
    <source>
        <dbReference type="ARBA" id="ARBA00024737"/>
    </source>
</evidence>
<keyword evidence="6" id="KW-0067">ATP-binding</keyword>
<dbReference type="InterPro" id="IPR027417">
    <property type="entry name" value="P-loop_NTPase"/>
</dbReference>
<feature type="domain" description="Clp1 P-loop" evidence="10">
    <location>
        <begin position="111"/>
        <end position="287"/>
    </location>
</feature>
<name>A0A830GW51_9CREN</name>
<gene>
    <name evidence="11" type="ORF">GCM10007981_13540</name>
</gene>
<evidence type="ECO:0000256" key="8">
    <source>
        <dbReference type="ARBA" id="ARBA00044641"/>
    </source>
</evidence>
<evidence type="ECO:0000256" key="1">
    <source>
        <dbReference type="ARBA" id="ARBA00001968"/>
    </source>
</evidence>
<reference evidence="11" key="2">
    <citation type="submission" date="2020-09" db="EMBL/GenBank/DDBJ databases">
        <authorList>
            <person name="Sun Q."/>
            <person name="Ohkuma M."/>
        </authorList>
    </citation>
    <scope>NUCLEOTIDE SEQUENCE</scope>
    <source>
        <strain evidence="11">JCM 10088</strain>
    </source>
</reference>
<keyword evidence="3" id="KW-0808">Transferase</keyword>
<dbReference type="Proteomes" id="UP000610960">
    <property type="component" value="Unassembled WGS sequence"/>
</dbReference>
<proteinExistence type="predicted"/>
<accession>A0A830GW51</accession>
<comment type="catalytic activity">
    <reaction evidence="8">
        <text>a 5'-end dephospho-ribonucleoside-RNA + ATP = a 5'-end 5'-phospho-ribonucleoside-RNA + ADP + H(+)</text>
        <dbReference type="Rhea" id="RHEA:54580"/>
        <dbReference type="Rhea" id="RHEA-COMP:13936"/>
        <dbReference type="Rhea" id="RHEA-COMP:15179"/>
        <dbReference type="ChEBI" id="CHEBI:15378"/>
        <dbReference type="ChEBI" id="CHEBI:30616"/>
        <dbReference type="ChEBI" id="CHEBI:138282"/>
        <dbReference type="ChEBI" id="CHEBI:138284"/>
        <dbReference type="ChEBI" id="CHEBI:456216"/>
        <dbReference type="EC" id="2.7.1.78"/>
    </reaction>
</comment>
<evidence type="ECO:0000313" key="11">
    <source>
        <dbReference type="EMBL" id="GGP21494.1"/>
    </source>
</evidence>
<dbReference type="GO" id="GO:0005524">
    <property type="term" value="F:ATP binding"/>
    <property type="evidence" value="ECO:0007669"/>
    <property type="project" value="UniProtKB-KW"/>
</dbReference>
<keyword evidence="12" id="KW-1185">Reference proteome</keyword>
<evidence type="ECO:0000313" key="12">
    <source>
        <dbReference type="Proteomes" id="UP000610960"/>
    </source>
</evidence>
<evidence type="ECO:0000256" key="5">
    <source>
        <dbReference type="ARBA" id="ARBA00022777"/>
    </source>
</evidence>
<evidence type="ECO:0000256" key="6">
    <source>
        <dbReference type="ARBA" id="ARBA00022840"/>
    </source>
</evidence>
<evidence type="ECO:0000256" key="9">
    <source>
        <dbReference type="ARBA" id="ARBA00044673"/>
    </source>
</evidence>
<dbReference type="InterPro" id="IPR045116">
    <property type="entry name" value="Clp1/Grc3"/>
</dbReference>
<comment type="cofactor">
    <cofactor evidence="1">
        <name>a divalent metal cation</name>
        <dbReference type="ChEBI" id="CHEBI:60240"/>
    </cofactor>
</comment>
<dbReference type="PANTHER" id="PTHR12755:SF3">
    <property type="entry name" value="POLYNUCLEOTIDE 5'-HYDROXYL-KINASE NOL9"/>
    <property type="match status" value="1"/>
</dbReference>